<name>A0AC61SAM5_9EURY</name>
<dbReference type="EMBL" id="QYBA01000161">
    <property type="protein sequence ID" value="TKY91625.1"/>
    <property type="molecule type" value="Genomic_DNA"/>
</dbReference>
<protein>
    <submittedName>
        <fullName evidence="1">Radical SAM protein</fullName>
    </submittedName>
</protein>
<sequence length="353" mass="40051">MTKISDSFSTYLPTGCRLCHKGAKMVLFITGLCQNDCFYCPVSEQRRNKDVIFINERPVESDENILQEAHSMNALGTGITGGEPLLVLQRVLDWIRLLKKNLGRSHHIHMYTAQSPDKVILQDLKSAGLDEIRFHPPQHLWDRMAHSTFAGSVTWAKQLGMKVGLEIPCIHKANCIVPFAQECNIFLNLNELEFSVTNATALKERGYSLLDDELSSAAGSRDIGLDIMEQYPNVQFNFCSSGFKDTVQLRKRLLRTADITARTFDETTQDGTLYYGVITGDIKEIISLMRHLGVPEDLYSPIGARVELGWWVLEDIAKKVIDRFESYYEECYPTYGKMVVERVPLTIDSMNIK</sequence>
<evidence type="ECO:0000313" key="2">
    <source>
        <dbReference type="Proteomes" id="UP000315423"/>
    </source>
</evidence>
<organism evidence="1 2">
    <name type="scientific">Candidatus Methanomarinus sp</name>
    <dbReference type="NCBI Taxonomy" id="3386244"/>
    <lineage>
        <taxon>Archaea</taxon>
        <taxon>Methanobacteriati</taxon>
        <taxon>Methanobacteriota</taxon>
        <taxon>Stenosarchaea group</taxon>
        <taxon>Methanomicrobia</taxon>
        <taxon>Methanosarcinales</taxon>
        <taxon>ANME-2 cluster</taxon>
        <taxon>Candidatus Methanocomedenaceae</taxon>
        <taxon>Candidatus Methanomarinus</taxon>
    </lineage>
</organism>
<comment type="caution">
    <text evidence="1">The sequence shown here is derived from an EMBL/GenBank/DDBJ whole genome shotgun (WGS) entry which is preliminary data.</text>
</comment>
<accession>A0AC61SAM5</accession>
<proteinExistence type="predicted"/>
<dbReference type="Proteomes" id="UP000315423">
    <property type="component" value="Unassembled WGS sequence"/>
</dbReference>
<reference evidence="1" key="1">
    <citation type="submission" date="2018-09" db="EMBL/GenBank/DDBJ databases">
        <title>A genomic encyclopedia of anaerobic methanotrophic archaea.</title>
        <authorList>
            <person name="Skennerton C.T."/>
            <person name="Chadwick G.L."/>
            <person name="Laso-Perez R."/>
            <person name="Leu A.O."/>
            <person name="Speth D.R."/>
            <person name="Yu H."/>
            <person name="Morgan-Lang C."/>
            <person name="Hatzenpichler R."/>
            <person name="Goudeau D."/>
            <person name="Malmstrom R."/>
            <person name="Woyke T."/>
            <person name="Hallam S."/>
            <person name="Tyson G.W."/>
            <person name="Wegener G."/>
            <person name="Boetius A."/>
            <person name="Orphan V.J."/>
        </authorList>
    </citation>
    <scope>NUCLEOTIDE SEQUENCE</scope>
    <source>
        <strain evidence="1">CONS3730D10UFb2</strain>
    </source>
</reference>
<gene>
    <name evidence="1" type="ORF">C5S46_04860</name>
</gene>
<evidence type="ECO:0000313" key="1">
    <source>
        <dbReference type="EMBL" id="TKY91625.1"/>
    </source>
</evidence>